<gene>
    <name evidence="2" type="ORF">JYK02_11190</name>
</gene>
<evidence type="ECO:0000256" key="1">
    <source>
        <dbReference type="SAM" id="MobiDB-lite"/>
    </source>
</evidence>
<reference evidence="2 3" key="1">
    <citation type="submission" date="2021-02" db="EMBL/GenBank/DDBJ databases">
        <title>De Novo genome assembly of isolated myxobacteria.</title>
        <authorList>
            <person name="Stevens D.C."/>
        </authorList>
    </citation>
    <scope>NUCLEOTIDE SEQUENCE [LARGE SCALE GENOMIC DNA]</scope>
    <source>
        <strain evidence="2 3">ATCC 29039</strain>
    </source>
</reference>
<feature type="region of interest" description="Disordered" evidence="1">
    <location>
        <begin position="185"/>
        <end position="227"/>
    </location>
</feature>
<dbReference type="EMBL" id="JAFIMU010000006">
    <property type="protein sequence ID" value="MBN8228072.1"/>
    <property type="molecule type" value="Genomic_DNA"/>
</dbReference>
<dbReference type="RefSeq" id="WP_207050912.1">
    <property type="nucleotide sequence ID" value="NZ_JAFIMU010000006.1"/>
</dbReference>
<feature type="compositionally biased region" description="Low complexity" evidence="1">
    <location>
        <begin position="195"/>
        <end position="212"/>
    </location>
</feature>
<proteinExistence type="predicted"/>
<sequence length="374" mass="41161">MLGSALPVSPPPVVDPPIPVAAKDQAALEKYVGHCYSLARYQSKDVLVVESFTGEKQLWVSPHYGGYRNAWAAAFGPVVSGHDVDHIYSKNRGKMYGYGYVRCALVDSKANQRSGEFESLMGKVFESNQAFHGTQQMQAQEIRYADAVQEAKLKHLAFKPKEGYAPLQRQGQAILSGSRLVGKTTRLTPQSGPQVTVPLAPVSTTPPTTATVKPQLTPVPLKPSPPARQYQVTAVTLRRVPTSNGIEVVTGTKSYNWSASVVEWLMSGLITAANYKRTQEKLDKILERVGPHLPKNGGVLIATVYEQPNNAAQYGYSTELFLYAYVLGIGSTLQEAYQHYLDETSRPGYATLSPAAKKNWSKVEHHVWIRSEDR</sequence>
<protein>
    <submittedName>
        <fullName evidence="2">Uncharacterized protein</fullName>
    </submittedName>
</protein>
<organism evidence="2 3">
    <name type="scientific">Corallococcus macrosporus</name>
    <dbReference type="NCBI Taxonomy" id="35"/>
    <lineage>
        <taxon>Bacteria</taxon>
        <taxon>Pseudomonadati</taxon>
        <taxon>Myxococcota</taxon>
        <taxon>Myxococcia</taxon>
        <taxon>Myxococcales</taxon>
        <taxon>Cystobacterineae</taxon>
        <taxon>Myxococcaceae</taxon>
        <taxon>Corallococcus</taxon>
    </lineage>
</organism>
<dbReference type="Proteomes" id="UP000664052">
    <property type="component" value="Unassembled WGS sequence"/>
</dbReference>
<evidence type="ECO:0000313" key="3">
    <source>
        <dbReference type="Proteomes" id="UP000664052"/>
    </source>
</evidence>
<accession>A0ABS3DAW3</accession>
<evidence type="ECO:0000313" key="2">
    <source>
        <dbReference type="EMBL" id="MBN8228072.1"/>
    </source>
</evidence>
<feature type="compositionally biased region" description="Polar residues" evidence="1">
    <location>
        <begin position="185"/>
        <end position="194"/>
    </location>
</feature>
<keyword evidence="3" id="KW-1185">Reference proteome</keyword>
<name>A0ABS3DAW3_9BACT</name>
<comment type="caution">
    <text evidence="2">The sequence shown here is derived from an EMBL/GenBank/DDBJ whole genome shotgun (WGS) entry which is preliminary data.</text>
</comment>